<dbReference type="GO" id="GO:0016020">
    <property type="term" value="C:membrane"/>
    <property type="evidence" value="ECO:0007669"/>
    <property type="project" value="UniProtKB-SubCell"/>
</dbReference>
<dbReference type="InterPro" id="IPR006603">
    <property type="entry name" value="PQ-loop_rpt"/>
</dbReference>
<dbReference type="Gene3D" id="1.20.1280.290">
    <property type="match status" value="1"/>
</dbReference>
<dbReference type="Pfam" id="PF04193">
    <property type="entry name" value="PQ-loop"/>
    <property type="match status" value="1"/>
</dbReference>
<keyword evidence="2 5" id="KW-0812">Transmembrane</keyword>
<dbReference type="RefSeq" id="WP_111478430.1">
    <property type="nucleotide sequence ID" value="NZ_QHKM01000003.1"/>
</dbReference>
<proteinExistence type="predicted"/>
<evidence type="ECO:0000313" key="6">
    <source>
        <dbReference type="EMBL" id="RAK67009.1"/>
    </source>
</evidence>
<evidence type="ECO:0008006" key="8">
    <source>
        <dbReference type="Google" id="ProtNLM"/>
    </source>
</evidence>
<dbReference type="EMBL" id="QHKM01000003">
    <property type="protein sequence ID" value="RAK67009.1"/>
    <property type="molecule type" value="Genomic_DNA"/>
</dbReference>
<dbReference type="Proteomes" id="UP000248553">
    <property type="component" value="Unassembled WGS sequence"/>
</dbReference>
<sequence>MITSIEALGLVAATLSAIMFLPQVLKTWRSRSATGLAAGTLITSTTCVTLWLVYGACVQDVPLIIGNAVNLACTLTLVVFKIRFAAPGPAAPVRGQVMSRRTLVAVRTAPLGAPFWYEA</sequence>
<evidence type="ECO:0000256" key="2">
    <source>
        <dbReference type="ARBA" id="ARBA00022692"/>
    </source>
</evidence>
<comment type="subcellular location">
    <subcellularLocation>
        <location evidence="1">Membrane</location>
        <topology evidence="1">Multi-pass membrane protein</topology>
    </subcellularLocation>
</comment>
<dbReference type="AlphaFoldDB" id="A0A328BK49"/>
<comment type="caution">
    <text evidence="6">The sequence shown here is derived from an EMBL/GenBank/DDBJ whole genome shotgun (WGS) entry which is preliminary data.</text>
</comment>
<evidence type="ECO:0000256" key="5">
    <source>
        <dbReference type="SAM" id="Phobius"/>
    </source>
</evidence>
<evidence type="ECO:0000256" key="3">
    <source>
        <dbReference type="ARBA" id="ARBA00022989"/>
    </source>
</evidence>
<reference evidence="7" key="1">
    <citation type="submission" date="2018-05" db="EMBL/GenBank/DDBJ databases">
        <authorList>
            <person name="Nie L."/>
        </authorList>
    </citation>
    <scope>NUCLEOTIDE SEQUENCE [LARGE SCALE GENOMIC DNA]</scope>
    <source>
        <strain evidence="7">NL</strain>
    </source>
</reference>
<feature type="transmembrane region" description="Helical" evidence="5">
    <location>
        <begin position="6"/>
        <end position="24"/>
    </location>
</feature>
<evidence type="ECO:0000256" key="4">
    <source>
        <dbReference type="ARBA" id="ARBA00023136"/>
    </source>
</evidence>
<feature type="transmembrane region" description="Helical" evidence="5">
    <location>
        <begin position="36"/>
        <end position="55"/>
    </location>
</feature>
<accession>A0A328BK49</accession>
<protein>
    <recommendedName>
        <fullName evidence="8">MtN3 and saliva related transmembrane protein</fullName>
    </recommendedName>
</protein>
<organism evidence="6 7">
    <name type="scientific">Hymenobacter edaphi</name>
    <dbReference type="NCBI Taxonomy" id="2211146"/>
    <lineage>
        <taxon>Bacteria</taxon>
        <taxon>Pseudomonadati</taxon>
        <taxon>Bacteroidota</taxon>
        <taxon>Cytophagia</taxon>
        <taxon>Cytophagales</taxon>
        <taxon>Hymenobacteraceae</taxon>
        <taxon>Hymenobacter</taxon>
    </lineage>
</organism>
<keyword evidence="7" id="KW-1185">Reference proteome</keyword>
<keyword evidence="3 5" id="KW-1133">Transmembrane helix</keyword>
<feature type="transmembrane region" description="Helical" evidence="5">
    <location>
        <begin position="61"/>
        <end position="80"/>
    </location>
</feature>
<evidence type="ECO:0000256" key="1">
    <source>
        <dbReference type="ARBA" id="ARBA00004141"/>
    </source>
</evidence>
<keyword evidence="4 5" id="KW-0472">Membrane</keyword>
<gene>
    <name evidence="6" type="ORF">DLM85_12470</name>
</gene>
<dbReference type="OrthoDB" id="122062at2"/>
<name>A0A328BK49_9BACT</name>
<evidence type="ECO:0000313" key="7">
    <source>
        <dbReference type="Proteomes" id="UP000248553"/>
    </source>
</evidence>